<accession>A0A2Z4Y1Q0</accession>
<proteinExistence type="predicted"/>
<dbReference type="KEGG" id="schv:BRCON_0253"/>
<dbReference type="AlphaFoldDB" id="A0A2Z4Y1Q0"/>
<feature type="transmembrane region" description="Helical" evidence="1">
    <location>
        <begin position="54"/>
        <end position="78"/>
    </location>
</feature>
<feature type="transmembrane region" description="Helical" evidence="1">
    <location>
        <begin position="84"/>
        <end position="102"/>
    </location>
</feature>
<dbReference type="EMBL" id="CP030759">
    <property type="protein sequence ID" value="AXA35030.1"/>
    <property type="molecule type" value="Genomic_DNA"/>
</dbReference>
<name>A0A2Z4Y1Q0_SUMC1</name>
<feature type="transmembrane region" description="Helical" evidence="1">
    <location>
        <begin position="481"/>
        <end position="499"/>
    </location>
</feature>
<evidence type="ECO:0008006" key="4">
    <source>
        <dbReference type="Google" id="ProtNLM"/>
    </source>
</evidence>
<dbReference type="Proteomes" id="UP000262583">
    <property type="component" value="Chromosome"/>
</dbReference>
<feature type="transmembrane region" description="Helical" evidence="1">
    <location>
        <begin position="137"/>
        <end position="156"/>
    </location>
</feature>
<keyword evidence="1" id="KW-0812">Transmembrane</keyword>
<keyword evidence="1" id="KW-0472">Membrane</keyword>
<feature type="transmembrane region" description="Helical" evidence="1">
    <location>
        <begin position="399"/>
        <end position="416"/>
    </location>
</feature>
<feature type="transmembrane region" description="Helical" evidence="1">
    <location>
        <begin position="301"/>
        <end position="322"/>
    </location>
</feature>
<feature type="transmembrane region" description="Helical" evidence="1">
    <location>
        <begin position="114"/>
        <end position="131"/>
    </location>
</feature>
<feature type="transmembrane region" description="Helical" evidence="1">
    <location>
        <begin position="511"/>
        <end position="529"/>
    </location>
</feature>
<gene>
    <name evidence="2" type="ORF">BRCON_0253</name>
</gene>
<feature type="transmembrane region" description="Helical" evidence="1">
    <location>
        <begin position="12"/>
        <end position="34"/>
    </location>
</feature>
<reference evidence="2 3" key="1">
    <citation type="submission" date="2018-05" db="EMBL/GenBank/DDBJ databases">
        <title>A metagenomic window into the 2 km-deep terrestrial subsurface aquifer revealed taxonomically and functionally diverse microbial community comprising novel uncultured bacterial lineages.</title>
        <authorList>
            <person name="Kadnikov V.V."/>
            <person name="Mardanov A.V."/>
            <person name="Beletsky A.V."/>
            <person name="Banks D."/>
            <person name="Pimenov N.V."/>
            <person name="Frank Y.A."/>
            <person name="Karnachuk O.V."/>
            <person name="Ravin N.V."/>
        </authorList>
    </citation>
    <scope>NUCLEOTIDE SEQUENCE [LARGE SCALE GENOMIC DNA]</scope>
    <source>
        <strain evidence="2">BY</strain>
    </source>
</reference>
<feature type="transmembrane region" description="Helical" evidence="1">
    <location>
        <begin position="535"/>
        <end position="556"/>
    </location>
</feature>
<evidence type="ECO:0000313" key="3">
    <source>
        <dbReference type="Proteomes" id="UP000262583"/>
    </source>
</evidence>
<feature type="transmembrane region" description="Helical" evidence="1">
    <location>
        <begin position="563"/>
        <end position="581"/>
    </location>
</feature>
<sequence>MVKRQTDQVPQWGSWVASGGVALAAVAALSVVAWAQWPIRVPVSQDQADAHVSVFAALSGAVALLAAFLRFLGSAWFWKIQLAWLLWFVATVGWGNLILRAVGKRSVPCNSSIIAFAVGFLGIGLFVFLYGQVPGALSPHGSVVLLTLLLVGGLACRLTQRSHWVRPVGCLRKCFLRWQRANWAERLAWLFILLTWIWLWMYALTPPIQSDGLRYHLGAPQEYLKHGKIAHLPLNAFSNFPFLPEMHFLLALAAGVPETAQLMHLTAFILCVLALHQLTGFACAAWLRYVTPRPSLQAVRWIPAFLFTSVPAFGVVSAWPFIDQFVTLFLVLGFYALFRAFEGAGESYFAIAGLMIGGALGSKYTSLAFCAILGLLAVAELGISLGLRDVAVVKRLGRGLLLAGVVALLAGSAWYIRNTLVVGNPIYPLGISVFGGGDFTSENAALYARKMAEKGCPKEVGYFLRAPWDATFSWTRFERHFPGGVLLFVTIAGVTGWGLASVASARRQARFVFYCGWAGLAATALWFFTYQSNRMLGPSIALFIPCATAAVSLVSAKSPHLRRVVLVCAFLVGAHGILWTIQYVSTVHRPPAAYYFKGAMSRDEYIGEALNYYRAFQYLNEHVPPGERVLLIGEHRIFYAKFDAVWSDWFDTPAVLHLIRQHRVQSVSDLIHALDHERIRWILVNDLELAPQFHQYWLPRFRDHEWRLVEGLLESPAYERVTTVSAGRILHRKQGVKP</sequence>
<feature type="transmembrane region" description="Helical" evidence="1">
    <location>
        <begin position="265"/>
        <end position="289"/>
    </location>
</feature>
<feature type="transmembrane region" description="Helical" evidence="1">
    <location>
        <begin position="364"/>
        <end position="387"/>
    </location>
</feature>
<organism evidence="2 3">
    <name type="scientific">Sumerlaea chitinivorans</name>
    <dbReference type="NCBI Taxonomy" id="2250252"/>
    <lineage>
        <taxon>Bacteria</taxon>
        <taxon>Candidatus Sumerlaeota</taxon>
        <taxon>Candidatus Sumerlaeia</taxon>
        <taxon>Candidatus Sumerlaeales</taxon>
        <taxon>Candidatus Sumerlaeaceae</taxon>
        <taxon>Candidatus Sumerlaea</taxon>
    </lineage>
</organism>
<feature type="transmembrane region" description="Helical" evidence="1">
    <location>
        <begin position="187"/>
        <end position="205"/>
    </location>
</feature>
<evidence type="ECO:0000313" key="2">
    <source>
        <dbReference type="EMBL" id="AXA35030.1"/>
    </source>
</evidence>
<protein>
    <recommendedName>
        <fullName evidence="4">Glycosyltransferase RgtA/B/C/D-like domain-containing protein</fullName>
    </recommendedName>
</protein>
<keyword evidence="1" id="KW-1133">Transmembrane helix</keyword>
<evidence type="ECO:0000256" key="1">
    <source>
        <dbReference type="SAM" id="Phobius"/>
    </source>
</evidence>